<dbReference type="InterPro" id="IPR008538">
    <property type="entry name" value="Uma2"/>
</dbReference>
<dbReference type="HOGENOM" id="CLU_100183_0_0_0"/>
<dbReference type="Proteomes" id="UP000030661">
    <property type="component" value="Unassembled WGS sequence"/>
</dbReference>
<evidence type="ECO:0000259" key="1">
    <source>
        <dbReference type="Pfam" id="PF05685"/>
    </source>
</evidence>
<dbReference type="InterPro" id="IPR012296">
    <property type="entry name" value="Nuclease_put_TT1808"/>
</dbReference>
<protein>
    <recommendedName>
        <fullName evidence="1">Putative restriction endonuclease domain-containing protein</fullName>
    </recommendedName>
</protein>
<proteinExistence type="predicted"/>
<dbReference type="AlphaFoldDB" id="A0A081C321"/>
<dbReference type="InterPro" id="IPR011335">
    <property type="entry name" value="Restrct_endonuc-II-like"/>
</dbReference>
<sequence>MSVAIMKTPRRQAMNYVYPRENSPEIPLLENGDHIAREEFERRYHAMPSVKKAELIQGIVYMPSPVRMSHSDSHAKIITWLGNYWAVTPGIGLHDNGTVRIDEENEPQPDAALRIKQHALGKSWVSKDDYIEGAPELIVEIAGSSASFDLFEKFEVYQQHGVQEYLVWQIYDHRLDWFELREGQYVPLQPDADGIIRSQVFPGLYLAVEALLSGDLAQVLTVVQQGLQSEGHRLFVQRLQSGEGGAK</sequence>
<dbReference type="Gene3D" id="3.90.1570.10">
    <property type="entry name" value="tt1808, chain A"/>
    <property type="match status" value="1"/>
</dbReference>
<feature type="domain" description="Putative restriction endonuclease" evidence="1">
    <location>
        <begin position="38"/>
        <end position="209"/>
    </location>
</feature>
<reference evidence="2" key="1">
    <citation type="journal article" date="2015" name="PeerJ">
        <title>First genomic representation of candidate bacterial phylum KSB3 points to enhanced environmental sensing as a trigger of wastewater bulking.</title>
        <authorList>
            <person name="Sekiguchi Y."/>
            <person name="Ohashi A."/>
            <person name="Parks D.H."/>
            <person name="Yamauchi T."/>
            <person name="Tyson G.W."/>
            <person name="Hugenholtz P."/>
        </authorList>
    </citation>
    <scope>NUCLEOTIDE SEQUENCE [LARGE SCALE GENOMIC DNA]</scope>
</reference>
<dbReference type="PANTHER" id="PTHR35400">
    <property type="entry name" value="SLR1083 PROTEIN"/>
    <property type="match status" value="1"/>
</dbReference>
<name>A0A081C321_VECG1</name>
<dbReference type="CDD" id="cd06260">
    <property type="entry name" value="DUF820-like"/>
    <property type="match status" value="1"/>
</dbReference>
<evidence type="ECO:0000313" key="3">
    <source>
        <dbReference type="Proteomes" id="UP000030661"/>
    </source>
</evidence>
<dbReference type="PANTHER" id="PTHR35400:SF3">
    <property type="entry name" value="SLL1072 PROTEIN"/>
    <property type="match status" value="1"/>
</dbReference>
<gene>
    <name evidence="2" type="ORF">U27_05951</name>
</gene>
<dbReference type="STRING" id="1499967.U27_05951"/>
<accession>A0A081C321</accession>
<keyword evidence="3" id="KW-1185">Reference proteome</keyword>
<dbReference type="Pfam" id="PF05685">
    <property type="entry name" value="Uma2"/>
    <property type="match status" value="1"/>
</dbReference>
<organism evidence="2">
    <name type="scientific">Vecturithrix granuli</name>
    <dbReference type="NCBI Taxonomy" id="1499967"/>
    <lineage>
        <taxon>Bacteria</taxon>
        <taxon>Candidatus Moduliflexota</taxon>
        <taxon>Candidatus Vecturitrichia</taxon>
        <taxon>Candidatus Vecturitrichales</taxon>
        <taxon>Candidatus Vecturitrichaceae</taxon>
        <taxon>Candidatus Vecturithrix</taxon>
    </lineage>
</organism>
<dbReference type="eggNOG" id="COG4636">
    <property type="taxonomic scope" value="Bacteria"/>
</dbReference>
<dbReference type="EMBL" id="DF820469">
    <property type="protein sequence ID" value="GAK58976.1"/>
    <property type="molecule type" value="Genomic_DNA"/>
</dbReference>
<dbReference type="SUPFAM" id="SSF52980">
    <property type="entry name" value="Restriction endonuclease-like"/>
    <property type="match status" value="1"/>
</dbReference>
<evidence type="ECO:0000313" key="2">
    <source>
        <dbReference type="EMBL" id="GAK58976.1"/>
    </source>
</evidence>